<dbReference type="FunFam" id="3.40.50.720:FF:000594">
    <property type="entry name" value="Short-chain oxidoreductase"/>
    <property type="match status" value="1"/>
</dbReference>
<dbReference type="InterPro" id="IPR036291">
    <property type="entry name" value="NAD(P)-bd_dom_sf"/>
</dbReference>
<accession>A0A1G4Z1B4</accession>
<dbReference type="Pfam" id="PF00106">
    <property type="entry name" value="adh_short"/>
    <property type="match status" value="1"/>
</dbReference>
<dbReference type="InterPro" id="IPR002347">
    <property type="entry name" value="SDR_fam"/>
</dbReference>
<evidence type="ECO:0000256" key="2">
    <source>
        <dbReference type="ARBA" id="ARBA00022857"/>
    </source>
</evidence>
<proteinExistence type="inferred from homology"/>
<dbReference type="Proteomes" id="UP000198981">
    <property type="component" value="Unassembled WGS sequence"/>
</dbReference>
<evidence type="ECO:0000256" key="3">
    <source>
        <dbReference type="ARBA" id="ARBA00023002"/>
    </source>
</evidence>
<dbReference type="PANTHER" id="PTHR24320">
    <property type="entry name" value="RETINOL DEHYDROGENASE"/>
    <property type="match status" value="1"/>
</dbReference>
<keyword evidence="6" id="KW-1185">Reference proteome</keyword>
<dbReference type="STRING" id="1960309.SAMN03159343_3937"/>
<gene>
    <name evidence="5" type="ORF">SAMN03159343_3937</name>
</gene>
<dbReference type="PRINTS" id="PR00081">
    <property type="entry name" value="GDHRDH"/>
</dbReference>
<organism evidence="5 6">
    <name type="scientific">Klenkia marina</name>
    <dbReference type="NCBI Taxonomy" id="1960309"/>
    <lineage>
        <taxon>Bacteria</taxon>
        <taxon>Bacillati</taxon>
        <taxon>Actinomycetota</taxon>
        <taxon>Actinomycetes</taxon>
        <taxon>Geodermatophilales</taxon>
        <taxon>Geodermatophilaceae</taxon>
        <taxon>Klenkia</taxon>
    </lineage>
</organism>
<dbReference type="GO" id="GO:0016491">
    <property type="term" value="F:oxidoreductase activity"/>
    <property type="evidence" value="ECO:0007669"/>
    <property type="project" value="UniProtKB-KW"/>
</dbReference>
<dbReference type="SUPFAM" id="SSF51735">
    <property type="entry name" value="NAD(P)-binding Rossmann-fold domains"/>
    <property type="match status" value="1"/>
</dbReference>
<dbReference type="Gene3D" id="3.40.50.720">
    <property type="entry name" value="NAD(P)-binding Rossmann-like Domain"/>
    <property type="match status" value="1"/>
</dbReference>
<keyword evidence="3" id="KW-0560">Oxidoreductase</keyword>
<keyword evidence="2" id="KW-0521">NADP</keyword>
<sequence>MTRERATRSPRTTTRGTVVAMPLITTSFDATSTAADVVAGHDLTGTRAVVTGGGSGIGVETVRALASAGAEVTIAVRDPEQGARAAQDVVGSTGNTTVRVARLDLLDLDSVAAFVADWEGPLHLLVNNAGVMALPQLTLTDRGWETQFATNHLGHFALTTGLHGALTAAGGARVVSVSSTGHLASPVHFADLHFQQREYDPWQAYGQSKTANVLLAVEATRRWADDGVVANALMPGGIMTNLQRHVSQDVIDGWERMQREGTVTFKTPEQGAATTLVAAVAPEFATGGHYLEDCQEARTVGDDEQTRDGVRAWALDPGNAERLWQVSEELVASRPADE</sequence>
<reference evidence="6" key="1">
    <citation type="submission" date="2016-10" db="EMBL/GenBank/DDBJ databases">
        <authorList>
            <person name="Varghese N."/>
            <person name="Submissions S."/>
        </authorList>
    </citation>
    <scope>NUCLEOTIDE SEQUENCE [LARGE SCALE GENOMIC DNA]</scope>
    <source>
        <strain evidence="6">DSM 45722</strain>
    </source>
</reference>
<evidence type="ECO:0000313" key="5">
    <source>
        <dbReference type="EMBL" id="SCX59484.1"/>
    </source>
</evidence>
<comment type="similarity">
    <text evidence="1">Belongs to the short-chain dehydrogenases/reductases (SDR) family.</text>
</comment>
<dbReference type="AlphaFoldDB" id="A0A1G4Z1B4"/>
<dbReference type="EMBL" id="FMUH01000008">
    <property type="protein sequence ID" value="SCX59484.1"/>
    <property type="molecule type" value="Genomic_DNA"/>
</dbReference>
<name>A0A1G4Z1B4_9ACTN</name>
<protein>
    <recommendedName>
        <fullName evidence="4">Probable oxidoreductase</fullName>
    </recommendedName>
</protein>
<dbReference type="PANTHER" id="PTHR24320:SF282">
    <property type="entry name" value="WW DOMAIN-CONTAINING OXIDOREDUCTASE"/>
    <property type="match status" value="1"/>
</dbReference>
<evidence type="ECO:0000256" key="1">
    <source>
        <dbReference type="ARBA" id="ARBA00006484"/>
    </source>
</evidence>
<evidence type="ECO:0000313" key="6">
    <source>
        <dbReference type="Proteomes" id="UP000198981"/>
    </source>
</evidence>
<evidence type="ECO:0000256" key="4">
    <source>
        <dbReference type="ARBA" id="ARBA00071493"/>
    </source>
</evidence>